<proteinExistence type="predicted"/>
<keyword evidence="2" id="KW-0812">Transmembrane</keyword>
<accession>A0A0G4H1T0</accession>
<dbReference type="VEuPathDB" id="CryptoDB:Cvel_24268"/>
<keyword evidence="2" id="KW-0472">Membrane</keyword>
<protein>
    <submittedName>
        <fullName evidence="3">Uncharacterized protein</fullName>
    </submittedName>
</protein>
<feature type="transmembrane region" description="Helical" evidence="2">
    <location>
        <begin position="90"/>
        <end position="108"/>
    </location>
</feature>
<evidence type="ECO:0000256" key="1">
    <source>
        <dbReference type="SAM" id="MobiDB-lite"/>
    </source>
</evidence>
<dbReference type="AlphaFoldDB" id="A0A0G4H1T0"/>
<dbReference type="EMBL" id="CDMZ01001769">
    <property type="protein sequence ID" value="CEM37338.1"/>
    <property type="molecule type" value="Genomic_DNA"/>
</dbReference>
<keyword evidence="2" id="KW-1133">Transmembrane helix</keyword>
<reference evidence="3" key="1">
    <citation type="submission" date="2014-11" db="EMBL/GenBank/DDBJ databases">
        <authorList>
            <person name="Otto D Thomas"/>
            <person name="Naeem Raeece"/>
        </authorList>
    </citation>
    <scope>NUCLEOTIDE SEQUENCE</scope>
</reference>
<feature type="region of interest" description="Disordered" evidence="1">
    <location>
        <begin position="170"/>
        <end position="192"/>
    </location>
</feature>
<name>A0A0G4H1T0_9ALVE</name>
<dbReference type="PhylomeDB" id="A0A0G4H1T0"/>
<evidence type="ECO:0000256" key="2">
    <source>
        <dbReference type="SAM" id="Phobius"/>
    </source>
</evidence>
<sequence length="192" mass="23597">MRREPKHHEKAHRPMQGLNMNKIWYHHWYYGCQRVVPKDGYLGGHPNFPATQSLSVGEIAMWMDCWRWWEKYTPYQCFALVLKSQMIHGMMLAHMLWVFLPTFVLIYYNSFYEPMERYMERDLFFSDYWWNYYGHFYDHHAWEAYLETRRAALWRGIEYDEADWKPIKQKPPLPPGHRKDPGCFNSLDDWDV</sequence>
<gene>
    <name evidence="3" type="ORF">Cvel_24268</name>
</gene>
<evidence type="ECO:0000313" key="3">
    <source>
        <dbReference type="EMBL" id="CEM37338.1"/>
    </source>
</evidence>
<organism evidence="3">
    <name type="scientific">Chromera velia CCMP2878</name>
    <dbReference type="NCBI Taxonomy" id="1169474"/>
    <lineage>
        <taxon>Eukaryota</taxon>
        <taxon>Sar</taxon>
        <taxon>Alveolata</taxon>
        <taxon>Colpodellida</taxon>
        <taxon>Chromeraceae</taxon>
        <taxon>Chromera</taxon>
    </lineage>
</organism>